<protein>
    <recommendedName>
        <fullName evidence="1">Peptidase M15C domain-containing protein</fullName>
    </recommendedName>
</protein>
<name>A0ABQ1X5B6_9BACT</name>
<proteinExistence type="predicted"/>
<evidence type="ECO:0000313" key="3">
    <source>
        <dbReference type="Proteomes" id="UP000601361"/>
    </source>
</evidence>
<feature type="domain" description="Peptidase M15C" evidence="1">
    <location>
        <begin position="95"/>
        <end position="154"/>
    </location>
</feature>
<keyword evidence="3" id="KW-1185">Reference proteome</keyword>
<accession>A0ABQ1X5B6</accession>
<dbReference type="Proteomes" id="UP000601361">
    <property type="component" value="Unassembled WGS sequence"/>
</dbReference>
<comment type="caution">
    <text evidence="2">The sequence shown here is derived from an EMBL/GenBank/DDBJ whole genome shotgun (WGS) entry which is preliminary data.</text>
</comment>
<dbReference type="InterPro" id="IPR009045">
    <property type="entry name" value="Zn_M74/Hedgehog-like"/>
</dbReference>
<gene>
    <name evidence="2" type="ORF">GCM10011378_40900</name>
</gene>
<evidence type="ECO:0000313" key="2">
    <source>
        <dbReference type="EMBL" id="GGG60703.1"/>
    </source>
</evidence>
<evidence type="ECO:0000259" key="1">
    <source>
        <dbReference type="Pfam" id="PF13539"/>
    </source>
</evidence>
<dbReference type="SUPFAM" id="SSF55166">
    <property type="entry name" value="Hedgehog/DD-peptidase"/>
    <property type="match status" value="1"/>
</dbReference>
<reference evidence="3" key="1">
    <citation type="journal article" date="2019" name="Int. J. Syst. Evol. Microbiol.">
        <title>The Global Catalogue of Microorganisms (GCM) 10K type strain sequencing project: providing services to taxonomists for standard genome sequencing and annotation.</title>
        <authorList>
            <consortium name="The Broad Institute Genomics Platform"/>
            <consortium name="The Broad Institute Genome Sequencing Center for Infectious Disease"/>
            <person name="Wu L."/>
            <person name="Ma J."/>
        </authorList>
    </citation>
    <scope>NUCLEOTIDE SEQUENCE [LARGE SCALE GENOMIC DNA]</scope>
    <source>
        <strain evidence="3">CGMCC 1.12990</strain>
    </source>
</reference>
<dbReference type="InterPro" id="IPR039561">
    <property type="entry name" value="Peptidase_M15C"/>
</dbReference>
<dbReference type="Pfam" id="PF13539">
    <property type="entry name" value="Peptidase_M15_4"/>
    <property type="match status" value="1"/>
</dbReference>
<organism evidence="2 3">
    <name type="scientific">Hymenobacter glacieicola</name>
    <dbReference type="NCBI Taxonomy" id="1562124"/>
    <lineage>
        <taxon>Bacteria</taxon>
        <taxon>Pseudomonadati</taxon>
        <taxon>Bacteroidota</taxon>
        <taxon>Cytophagia</taxon>
        <taxon>Cytophagales</taxon>
        <taxon>Hymenobacteraceae</taxon>
        <taxon>Hymenobacter</taxon>
    </lineage>
</organism>
<sequence length="160" mass="18169">MATTAQLTKRYGAAYPRSAAFETRWLTMYKFPDWLKPHFATAYGGQPVTRIWMNKDAVTPFEAVMRELVDTGRIKEIKTYDGCYNPRLMRGLNAPSVHSWALAFDFNAKQNPLGKAPYQAGMFTREFVAIWKKHGFRAGADFGAGRADSMHYEYVALAVK</sequence>
<dbReference type="EMBL" id="BMGS01000016">
    <property type="protein sequence ID" value="GGG60703.1"/>
    <property type="molecule type" value="Genomic_DNA"/>
</dbReference>
<dbReference type="Gene3D" id="3.30.1380.10">
    <property type="match status" value="1"/>
</dbReference>